<dbReference type="GO" id="GO:0004177">
    <property type="term" value="F:aminopeptidase activity"/>
    <property type="evidence" value="ECO:0007669"/>
    <property type="project" value="UniProtKB-KW"/>
</dbReference>
<dbReference type="EMBL" id="JBHLTC010000037">
    <property type="protein sequence ID" value="MFC0628076.1"/>
    <property type="molecule type" value="Genomic_DNA"/>
</dbReference>
<name>A0ABV6QTW8_9ACTN</name>
<feature type="domain" description="BCE-2095-like N-terminal" evidence="2">
    <location>
        <begin position="7"/>
        <end position="107"/>
    </location>
</feature>
<dbReference type="InterPro" id="IPR054527">
    <property type="entry name" value="BCE_2095-like_N"/>
</dbReference>
<comment type="caution">
    <text evidence="3">The sequence shown here is derived from an EMBL/GenBank/DDBJ whole genome shotgun (WGS) entry which is preliminary data.</text>
</comment>
<feature type="domain" description="Serine aminopeptidase S33" evidence="1">
    <location>
        <begin position="125"/>
        <end position="238"/>
    </location>
</feature>
<evidence type="ECO:0000313" key="4">
    <source>
        <dbReference type="Proteomes" id="UP001589890"/>
    </source>
</evidence>
<proteinExistence type="predicted"/>
<accession>A0ABV6QTW8</accession>
<keyword evidence="3" id="KW-0645">Protease</keyword>
<evidence type="ECO:0000313" key="3">
    <source>
        <dbReference type="EMBL" id="MFC0628076.1"/>
    </source>
</evidence>
<dbReference type="Pfam" id="PF22316">
    <property type="entry name" value="ABhydrolase-like_N"/>
    <property type="match status" value="1"/>
</dbReference>
<keyword evidence="3" id="KW-0378">Hydrolase</keyword>
<dbReference type="Gene3D" id="3.40.50.1820">
    <property type="entry name" value="alpha/beta hydrolase"/>
    <property type="match status" value="1"/>
</dbReference>
<evidence type="ECO:0000259" key="1">
    <source>
        <dbReference type="Pfam" id="PF12146"/>
    </source>
</evidence>
<protein>
    <submittedName>
        <fullName evidence="3">Serine aminopeptidase domain-containing protein</fullName>
    </submittedName>
</protein>
<dbReference type="InterPro" id="IPR029058">
    <property type="entry name" value="AB_hydrolase_fold"/>
</dbReference>
<dbReference type="InterPro" id="IPR022742">
    <property type="entry name" value="Hydrolase_4"/>
</dbReference>
<sequence>MTAEQRYDALMDEVFSLYEQDRLTAALDILRTADRDLDPWQAELAHTEACLLGASDRPVEALEALRRAFAKGGWWHRRILAEDDDLAGLRDLPGFAEFVDQAEQRRADEGAVPGEHRLDVPAGTARGVLVALHGAGQRAEHARSDWSAALDLGYAVLAVESSQRMSPMYRTWPDQEIAAKDIAAAMDTVPDDLRAGPVVAAGFSAGGRAALLWALTADPLPVAGVAVLAPAIGGIELPPSRALEPAVAWFGAEDELAEYAEAIQGLPDFTVEIIPGLGHVFPADFGDKLAGVLGER</sequence>
<dbReference type="Proteomes" id="UP001589890">
    <property type="component" value="Unassembled WGS sequence"/>
</dbReference>
<evidence type="ECO:0000259" key="2">
    <source>
        <dbReference type="Pfam" id="PF22316"/>
    </source>
</evidence>
<dbReference type="RefSeq" id="WP_380053610.1">
    <property type="nucleotide sequence ID" value="NZ_JBHLTC010000037.1"/>
</dbReference>
<keyword evidence="4" id="KW-1185">Reference proteome</keyword>
<reference evidence="3 4" key="1">
    <citation type="submission" date="2024-09" db="EMBL/GenBank/DDBJ databases">
        <authorList>
            <person name="Sun Q."/>
            <person name="Mori K."/>
        </authorList>
    </citation>
    <scope>NUCLEOTIDE SEQUENCE [LARGE SCALE GENOMIC DNA]</scope>
    <source>
        <strain evidence="3 4">CGMCC 1.15906</strain>
    </source>
</reference>
<organism evidence="3 4">
    <name type="scientific">Kribbella deserti</name>
    <dbReference type="NCBI Taxonomy" id="1926257"/>
    <lineage>
        <taxon>Bacteria</taxon>
        <taxon>Bacillati</taxon>
        <taxon>Actinomycetota</taxon>
        <taxon>Actinomycetes</taxon>
        <taxon>Propionibacteriales</taxon>
        <taxon>Kribbellaceae</taxon>
        <taxon>Kribbella</taxon>
    </lineage>
</organism>
<dbReference type="Pfam" id="PF12146">
    <property type="entry name" value="Hydrolase_4"/>
    <property type="match status" value="1"/>
</dbReference>
<keyword evidence="3" id="KW-0031">Aminopeptidase</keyword>
<gene>
    <name evidence="3" type="ORF">ACFFGN_28660</name>
</gene>
<dbReference type="SUPFAM" id="SSF53474">
    <property type="entry name" value="alpha/beta-Hydrolases"/>
    <property type="match status" value="1"/>
</dbReference>